<dbReference type="AlphaFoldDB" id="A0A365PAE0"/>
<protein>
    <submittedName>
        <fullName evidence="1">Uncharacterized protein</fullName>
    </submittedName>
</protein>
<organism evidence="1 2">
    <name type="scientific">Dietzia maris</name>
    <dbReference type="NCBI Taxonomy" id="37915"/>
    <lineage>
        <taxon>Bacteria</taxon>
        <taxon>Bacillati</taxon>
        <taxon>Actinomycetota</taxon>
        <taxon>Actinomycetes</taxon>
        <taxon>Mycobacteriales</taxon>
        <taxon>Dietziaceae</taxon>
        <taxon>Dietzia</taxon>
    </lineage>
</organism>
<comment type="caution">
    <text evidence="1">The sequence shown here is derived from an EMBL/GenBank/DDBJ whole genome shotgun (WGS) entry which is preliminary data.</text>
</comment>
<dbReference type="Proteomes" id="UP000252187">
    <property type="component" value="Unassembled WGS sequence"/>
</dbReference>
<reference evidence="1 2" key="1">
    <citation type="submission" date="2018-06" db="EMBL/GenBank/DDBJ databases">
        <title>Whole genome sequencing of four bacterial strains from South Shetland trench revealing bio-synthetic gene clusters.</title>
        <authorList>
            <person name="Abdel-Mageed W.M."/>
            <person name="Lehri B."/>
            <person name="Jarmusch S.A."/>
            <person name="Miranda K."/>
            <person name="Goodfellow M."/>
            <person name="Jaspars M."/>
            <person name="Karlyshev A.V."/>
        </authorList>
    </citation>
    <scope>NUCLEOTIDE SEQUENCE [LARGE SCALE GENOMIC DNA]</scope>
    <source>
        <strain evidence="1 2">SST1</strain>
    </source>
</reference>
<evidence type="ECO:0000313" key="1">
    <source>
        <dbReference type="EMBL" id="RBA36852.1"/>
    </source>
</evidence>
<name>A0A365PAE0_9ACTN</name>
<dbReference type="EMBL" id="QNTT01000018">
    <property type="protein sequence ID" value="RBA36852.1"/>
    <property type="molecule type" value="Genomic_DNA"/>
</dbReference>
<accession>A0A365PAE0</accession>
<gene>
    <name evidence="1" type="ORF">DQ226_08700</name>
</gene>
<evidence type="ECO:0000313" key="2">
    <source>
        <dbReference type="Proteomes" id="UP000252187"/>
    </source>
</evidence>
<proteinExistence type="predicted"/>
<sequence length="67" mass="7179">MDHLVCTTCLDGLVNDDWTAIEENHSAISTAEALGMVTHTGSENHGVYRCTVCGDDHYGRAEIVTAA</sequence>